<evidence type="ECO:0000256" key="1">
    <source>
        <dbReference type="ARBA" id="ARBA00009477"/>
    </source>
</evidence>
<dbReference type="InterPro" id="IPR006143">
    <property type="entry name" value="RND_pump_MFP"/>
</dbReference>
<feature type="domain" description="Multidrug resistance protein MdtA-like alpha-helical hairpin" evidence="2">
    <location>
        <begin position="65"/>
        <end position="134"/>
    </location>
</feature>
<reference evidence="5" key="1">
    <citation type="submission" date="2021-05" db="EMBL/GenBank/DDBJ databases">
        <title>Complete genome sequence of the cellulolytic planctomycete Telmatocola sphagniphila SP2T and characterization of the first cellulase from planctomycetes.</title>
        <authorList>
            <person name="Rakitin A.L."/>
            <person name="Beletsky A.V."/>
            <person name="Naumoff D.G."/>
            <person name="Kulichevskaya I.S."/>
            <person name="Mardanov A.V."/>
            <person name="Ravin N.V."/>
            <person name="Dedysh S.N."/>
        </authorList>
    </citation>
    <scope>NUCLEOTIDE SEQUENCE</scope>
    <source>
        <strain evidence="5">SP2T</strain>
    </source>
</reference>
<feature type="domain" description="Multidrug resistance protein MdtA-like beta-barrel" evidence="4">
    <location>
        <begin position="173"/>
        <end position="262"/>
    </location>
</feature>
<dbReference type="Pfam" id="PF25917">
    <property type="entry name" value="BSH_RND"/>
    <property type="match status" value="1"/>
</dbReference>
<dbReference type="NCBIfam" id="TIGR01730">
    <property type="entry name" value="RND_mfp"/>
    <property type="match status" value="1"/>
</dbReference>
<accession>A0A8E6B856</accession>
<dbReference type="Gene3D" id="2.40.50.100">
    <property type="match status" value="1"/>
</dbReference>
<evidence type="ECO:0000259" key="4">
    <source>
        <dbReference type="Pfam" id="PF25944"/>
    </source>
</evidence>
<feature type="domain" description="Multidrug resistance protein MdtA-like barrel-sandwich hybrid" evidence="3">
    <location>
        <begin position="25"/>
        <end position="166"/>
    </location>
</feature>
<evidence type="ECO:0000313" key="5">
    <source>
        <dbReference type="EMBL" id="QVL33900.1"/>
    </source>
</evidence>
<gene>
    <name evidence="5" type="ORF">KIH39_08340</name>
</gene>
<sequence length="363" mass="39665">MVSYPVEREVTDYTDFTGVLSAVDSVEVRARVYGFLDKVNFKEGALVKKGDVLYEIDPRTYQAAVNQAKAKVVTDEAQERYARADYERYQTLGKTGAVSKEDLEKALSTRDIAISTVIADKADLASKQLDLDFTKVIAPIDGRIGRILVTVGNLVQSGQTGGTLLTTIVSVDPVYCNFDIDEHTLLRVQQLIREGKVKSARNSERPVMLGLSNEKGFPHSGVINFVDNQLNSKTGTLRLRGVFSNPDNSLLPGLFARIRVPIGEPHKAILVSDQAIDTDQGQKILYLIDDKDTVFTRSVTPGAVHQGMRVIENGAIKAGERIIVAGLQQVKVDTVVEPKLIPMPVAGSAFSDVDPSKLVNPKK</sequence>
<dbReference type="AlphaFoldDB" id="A0A8E6B856"/>
<dbReference type="InterPro" id="IPR058624">
    <property type="entry name" value="MdtA-like_HH"/>
</dbReference>
<dbReference type="Gene3D" id="1.10.287.470">
    <property type="entry name" value="Helix hairpin bin"/>
    <property type="match status" value="1"/>
</dbReference>
<evidence type="ECO:0000259" key="3">
    <source>
        <dbReference type="Pfam" id="PF25917"/>
    </source>
</evidence>
<dbReference type="KEGG" id="tsph:KIH39_08340"/>
<dbReference type="Pfam" id="PF25944">
    <property type="entry name" value="Beta-barrel_RND"/>
    <property type="match status" value="1"/>
</dbReference>
<dbReference type="GO" id="GO:0005886">
    <property type="term" value="C:plasma membrane"/>
    <property type="evidence" value="ECO:0007669"/>
    <property type="project" value="TreeGrafter"/>
</dbReference>
<dbReference type="InterPro" id="IPR058625">
    <property type="entry name" value="MdtA-like_BSH"/>
</dbReference>
<dbReference type="GO" id="GO:0022857">
    <property type="term" value="F:transmembrane transporter activity"/>
    <property type="evidence" value="ECO:0007669"/>
    <property type="project" value="InterPro"/>
</dbReference>
<dbReference type="Proteomes" id="UP000676194">
    <property type="component" value="Chromosome"/>
</dbReference>
<dbReference type="SUPFAM" id="SSF111369">
    <property type="entry name" value="HlyD-like secretion proteins"/>
    <property type="match status" value="1"/>
</dbReference>
<comment type="similarity">
    <text evidence="1">Belongs to the membrane fusion protein (MFP) (TC 8.A.1) family.</text>
</comment>
<dbReference type="Pfam" id="PF25876">
    <property type="entry name" value="HH_MFP_RND"/>
    <property type="match status" value="1"/>
</dbReference>
<dbReference type="GO" id="GO:0046677">
    <property type="term" value="P:response to antibiotic"/>
    <property type="evidence" value="ECO:0007669"/>
    <property type="project" value="TreeGrafter"/>
</dbReference>
<dbReference type="GO" id="GO:0030313">
    <property type="term" value="C:cell envelope"/>
    <property type="evidence" value="ECO:0007669"/>
    <property type="project" value="UniProtKB-SubCell"/>
</dbReference>
<dbReference type="InterPro" id="IPR058626">
    <property type="entry name" value="MdtA-like_b-barrel"/>
</dbReference>
<proteinExistence type="inferred from homology"/>
<dbReference type="PANTHER" id="PTHR30158">
    <property type="entry name" value="ACRA/E-RELATED COMPONENT OF DRUG EFFLUX TRANSPORTER"/>
    <property type="match status" value="1"/>
</dbReference>
<organism evidence="5 6">
    <name type="scientific">Telmatocola sphagniphila</name>
    <dbReference type="NCBI Taxonomy" id="1123043"/>
    <lineage>
        <taxon>Bacteria</taxon>
        <taxon>Pseudomonadati</taxon>
        <taxon>Planctomycetota</taxon>
        <taxon>Planctomycetia</taxon>
        <taxon>Gemmatales</taxon>
        <taxon>Gemmataceae</taxon>
    </lineage>
</organism>
<evidence type="ECO:0000313" key="6">
    <source>
        <dbReference type="Proteomes" id="UP000676194"/>
    </source>
</evidence>
<keyword evidence="6" id="KW-1185">Reference proteome</keyword>
<dbReference type="EMBL" id="CP074694">
    <property type="protein sequence ID" value="QVL33900.1"/>
    <property type="molecule type" value="Genomic_DNA"/>
</dbReference>
<dbReference type="Gene3D" id="2.40.420.20">
    <property type="match status" value="1"/>
</dbReference>
<evidence type="ECO:0000259" key="2">
    <source>
        <dbReference type="Pfam" id="PF25876"/>
    </source>
</evidence>
<dbReference type="PANTHER" id="PTHR30158:SF10">
    <property type="entry name" value="CATION EFFLUX PUMP"/>
    <property type="match status" value="1"/>
</dbReference>
<protein>
    <submittedName>
        <fullName evidence="5">Efflux RND transporter periplasmic adaptor subunit</fullName>
    </submittedName>
</protein>
<dbReference type="RefSeq" id="WP_213498876.1">
    <property type="nucleotide sequence ID" value="NZ_CP074694.1"/>
</dbReference>
<dbReference type="Gene3D" id="2.40.30.170">
    <property type="match status" value="1"/>
</dbReference>
<name>A0A8E6B856_9BACT</name>